<organism evidence="2 3">
    <name type="scientific">Symbiodinium pilosum</name>
    <name type="common">Dinoflagellate</name>
    <dbReference type="NCBI Taxonomy" id="2952"/>
    <lineage>
        <taxon>Eukaryota</taxon>
        <taxon>Sar</taxon>
        <taxon>Alveolata</taxon>
        <taxon>Dinophyceae</taxon>
        <taxon>Suessiales</taxon>
        <taxon>Symbiodiniaceae</taxon>
        <taxon>Symbiodinium</taxon>
    </lineage>
</organism>
<dbReference type="Proteomes" id="UP000649617">
    <property type="component" value="Unassembled WGS sequence"/>
</dbReference>
<evidence type="ECO:0000256" key="1">
    <source>
        <dbReference type="SAM" id="Coils"/>
    </source>
</evidence>
<gene>
    <name evidence="2" type="primary">GSP1</name>
    <name evidence="2" type="ORF">SPIL2461_LOCUS17218</name>
</gene>
<protein>
    <submittedName>
        <fullName evidence="2">GSP1 protein</fullName>
    </submittedName>
</protein>
<reference evidence="2" key="1">
    <citation type="submission" date="2021-02" db="EMBL/GenBank/DDBJ databases">
        <authorList>
            <person name="Dougan E. K."/>
            <person name="Rhodes N."/>
            <person name="Thang M."/>
            <person name="Chan C."/>
        </authorList>
    </citation>
    <scope>NUCLEOTIDE SEQUENCE</scope>
</reference>
<evidence type="ECO:0000313" key="3">
    <source>
        <dbReference type="Proteomes" id="UP000649617"/>
    </source>
</evidence>
<sequence length="144" mass="16327">MPGRAYQCLRPRPEPEVFDGFAEWYGYGDADADAQTVAGQPKKLDGYQEWFGYPDDIAPTTSMYLPDRDPGDDEQHDQSQRLAMEATEMSLTLVQSAIEERRCQLASKHGDEAEQLQQEIHQLKLQQARLARALWSLHEETGTG</sequence>
<accession>A0A812VZL8</accession>
<keyword evidence="1" id="KW-0175">Coiled coil</keyword>
<keyword evidence="3" id="KW-1185">Reference proteome</keyword>
<feature type="coiled-coil region" evidence="1">
    <location>
        <begin position="106"/>
        <end position="133"/>
    </location>
</feature>
<dbReference type="EMBL" id="CAJNIZ010043018">
    <property type="protein sequence ID" value="CAE7647234.1"/>
    <property type="molecule type" value="Genomic_DNA"/>
</dbReference>
<comment type="caution">
    <text evidence="2">The sequence shown here is derived from an EMBL/GenBank/DDBJ whole genome shotgun (WGS) entry which is preliminary data.</text>
</comment>
<dbReference type="AlphaFoldDB" id="A0A812VZL8"/>
<proteinExistence type="predicted"/>
<name>A0A812VZL8_SYMPI</name>
<evidence type="ECO:0000313" key="2">
    <source>
        <dbReference type="EMBL" id="CAE7647234.1"/>
    </source>
</evidence>